<dbReference type="EMBL" id="CAJQZP010001707">
    <property type="protein sequence ID" value="CAG5059793.1"/>
    <property type="molecule type" value="Genomic_DNA"/>
</dbReference>
<organism evidence="2 3">
    <name type="scientific">Parnassius apollo</name>
    <name type="common">Apollo butterfly</name>
    <name type="synonym">Papilio apollo</name>
    <dbReference type="NCBI Taxonomy" id="110799"/>
    <lineage>
        <taxon>Eukaryota</taxon>
        <taxon>Metazoa</taxon>
        <taxon>Ecdysozoa</taxon>
        <taxon>Arthropoda</taxon>
        <taxon>Hexapoda</taxon>
        <taxon>Insecta</taxon>
        <taxon>Pterygota</taxon>
        <taxon>Neoptera</taxon>
        <taxon>Endopterygota</taxon>
        <taxon>Lepidoptera</taxon>
        <taxon>Glossata</taxon>
        <taxon>Ditrysia</taxon>
        <taxon>Papilionoidea</taxon>
        <taxon>Papilionidae</taxon>
        <taxon>Parnassiinae</taxon>
        <taxon>Parnassini</taxon>
        <taxon>Parnassius</taxon>
        <taxon>Parnassius</taxon>
    </lineage>
</organism>
<evidence type="ECO:0000313" key="3">
    <source>
        <dbReference type="Proteomes" id="UP000691718"/>
    </source>
</evidence>
<dbReference type="Proteomes" id="UP000691718">
    <property type="component" value="Unassembled WGS sequence"/>
</dbReference>
<name>A0A8S3YCG0_PARAO</name>
<evidence type="ECO:0000256" key="1">
    <source>
        <dbReference type="SAM" id="MobiDB-lite"/>
    </source>
</evidence>
<dbReference type="AlphaFoldDB" id="A0A8S3YCG0"/>
<comment type="caution">
    <text evidence="2">The sequence shown here is derived from an EMBL/GenBank/DDBJ whole genome shotgun (WGS) entry which is preliminary data.</text>
</comment>
<dbReference type="PANTHER" id="PTHR34239">
    <property type="entry name" value="APPLE DOMAIN-CONTAINING PROTEIN"/>
    <property type="match status" value="1"/>
</dbReference>
<protein>
    <submittedName>
        <fullName evidence="2">(apollo) hypothetical protein</fullName>
    </submittedName>
</protein>
<proteinExistence type="predicted"/>
<dbReference type="PANTHER" id="PTHR34239:SF2">
    <property type="entry name" value="TRANSPOSABLE ELEMENT P TRANSPOSASE_THAP9 CONSERVED DOMAIN-CONTAINING PROTEIN"/>
    <property type="match status" value="1"/>
</dbReference>
<evidence type="ECO:0000313" key="2">
    <source>
        <dbReference type="EMBL" id="CAG5059793.1"/>
    </source>
</evidence>
<reference evidence="2" key="1">
    <citation type="submission" date="2021-04" db="EMBL/GenBank/DDBJ databases">
        <authorList>
            <person name="Tunstrom K."/>
        </authorList>
    </citation>
    <scope>NUCLEOTIDE SEQUENCE</scope>
</reference>
<accession>A0A8S3YCG0</accession>
<gene>
    <name evidence="2" type="ORF">PAPOLLO_LOCUS28141</name>
</gene>
<sequence>MKKYPTPSNFSKAEAPKMNAEILASLSDLSLKRDKRIYNRQNITGKLMTCLGKSLTSLLKGNINSKVLIEEINDAAKLAAEIHHQDSASRKFFALSGANKVVQDAMKNSKTDEFLFGADSTEKIKTAQSIKRTSSQIKINDKKETTKPNFNSKKQVNWIGPLQYQHQQRTRNGPQQQATTPAFKKQLRYDQTQQKGRKHAPQQSRSRHRF</sequence>
<feature type="region of interest" description="Disordered" evidence="1">
    <location>
        <begin position="165"/>
        <end position="210"/>
    </location>
</feature>
<dbReference type="OrthoDB" id="6922090at2759"/>
<feature type="compositionally biased region" description="Basic residues" evidence="1">
    <location>
        <begin position="195"/>
        <end position="210"/>
    </location>
</feature>
<feature type="compositionally biased region" description="Polar residues" evidence="1">
    <location>
        <begin position="165"/>
        <end position="180"/>
    </location>
</feature>
<keyword evidence="3" id="KW-1185">Reference proteome</keyword>